<dbReference type="PANTHER" id="PTHR43619:SF2">
    <property type="entry name" value="S-ADENOSYL-L-METHIONINE-DEPENDENT METHYLTRANSFERASES SUPERFAMILY PROTEIN"/>
    <property type="match status" value="1"/>
</dbReference>
<protein>
    <recommendedName>
        <fullName evidence="7">S-adenosyl-L-methionine-dependent methyltransferase</fullName>
    </recommendedName>
</protein>
<dbReference type="GO" id="GO:0008168">
    <property type="term" value="F:methyltransferase activity"/>
    <property type="evidence" value="ECO:0007669"/>
    <property type="project" value="UniProtKB-KW"/>
</dbReference>
<dbReference type="AlphaFoldDB" id="A0A815YCN2"/>
<dbReference type="Pfam" id="PF04072">
    <property type="entry name" value="LCM"/>
    <property type="match status" value="1"/>
</dbReference>
<name>A0A815YCN2_ADIRI</name>
<feature type="region of interest" description="Disordered" evidence="4">
    <location>
        <begin position="1"/>
        <end position="21"/>
    </location>
</feature>
<keyword evidence="6" id="KW-1185">Reference proteome</keyword>
<comment type="similarity">
    <text evidence="1">Belongs to the UPF0677 family.</text>
</comment>
<dbReference type="EMBL" id="CAJNOR010005580">
    <property type="protein sequence ID" value="CAF1568529.1"/>
    <property type="molecule type" value="Genomic_DNA"/>
</dbReference>
<evidence type="ECO:0000313" key="6">
    <source>
        <dbReference type="Proteomes" id="UP000663828"/>
    </source>
</evidence>
<dbReference type="InterPro" id="IPR007213">
    <property type="entry name" value="Ppm1/Ppm2/Tcmp"/>
</dbReference>
<dbReference type="InterPro" id="IPR029063">
    <property type="entry name" value="SAM-dependent_MTases_sf"/>
</dbReference>
<evidence type="ECO:0000313" key="5">
    <source>
        <dbReference type="EMBL" id="CAF1568529.1"/>
    </source>
</evidence>
<dbReference type="SUPFAM" id="SSF53335">
    <property type="entry name" value="S-adenosyl-L-methionine-dependent methyltransferases"/>
    <property type="match status" value="1"/>
</dbReference>
<dbReference type="InterPro" id="IPR011610">
    <property type="entry name" value="SAM_mthyl_Trfase_ML2640-like"/>
</dbReference>
<organism evidence="5 6">
    <name type="scientific">Adineta ricciae</name>
    <name type="common">Rotifer</name>
    <dbReference type="NCBI Taxonomy" id="249248"/>
    <lineage>
        <taxon>Eukaryota</taxon>
        <taxon>Metazoa</taxon>
        <taxon>Spiralia</taxon>
        <taxon>Gnathifera</taxon>
        <taxon>Rotifera</taxon>
        <taxon>Eurotatoria</taxon>
        <taxon>Bdelloidea</taxon>
        <taxon>Adinetida</taxon>
        <taxon>Adinetidae</taxon>
        <taxon>Adineta</taxon>
    </lineage>
</organism>
<dbReference type="GO" id="GO:0032259">
    <property type="term" value="P:methylation"/>
    <property type="evidence" value="ECO:0007669"/>
    <property type="project" value="UniProtKB-KW"/>
</dbReference>
<sequence>MSAVEQINANPVGRTSMTSATARANESLRPNALFRDPFARIYAGQVGPETVENFARIEDASAESITTDIAVRTRFLDDLLEKSMTTIKQIVILACGGDFRPYRLSVPENSTPVAFYLLDVPEVLAYRQKCFEKLESSLPKVNRSVAEIACNLVNDEWPAELLHHGFKPDQPTFWLAEGLFHYLTKQDIQKLLERIQKLSAKNSCITFDLVSPRLLELLPIIKFALDDEQEIRRIFHEFNCEDIECMSFENIGLTYRRTVSRDRTFIVTAKLFNQYSHLSN</sequence>
<keyword evidence="2" id="KW-0489">Methyltransferase</keyword>
<reference evidence="5" key="1">
    <citation type="submission" date="2021-02" db="EMBL/GenBank/DDBJ databases">
        <authorList>
            <person name="Nowell W R."/>
        </authorList>
    </citation>
    <scope>NUCLEOTIDE SEQUENCE</scope>
</reference>
<evidence type="ECO:0008006" key="7">
    <source>
        <dbReference type="Google" id="ProtNLM"/>
    </source>
</evidence>
<gene>
    <name evidence="5" type="ORF">XAT740_LOCUS44244</name>
</gene>
<keyword evidence="3" id="KW-0808">Transferase</keyword>
<comment type="caution">
    <text evidence="5">The sequence shown here is derived from an EMBL/GenBank/DDBJ whole genome shotgun (WGS) entry which is preliminary data.</text>
</comment>
<dbReference type="Proteomes" id="UP000663828">
    <property type="component" value="Unassembled WGS sequence"/>
</dbReference>
<evidence type="ECO:0000256" key="1">
    <source>
        <dbReference type="ARBA" id="ARBA00008138"/>
    </source>
</evidence>
<dbReference type="NCBIfam" id="TIGR00027">
    <property type="entry name" value="mthyl_TIGR00027"/>
    <property type="match status" value="1"/>
</dbReference>
<evidence type="ECO:0000256" key="4">
    <source>
        <dbReference type="SAM" id="MobiDB-lite"/>
    </source>
</evidence>
<evidence type="ECO:0000256" key="3">
    <source>
        <dbReference type="ARBA" id="ARBA00022679"/>
    </source>
</evidence>
<evidence type="ECO:0000256" key="2">
    <source>
        <dbReference type="ARBA" id="ARBA00022603"/>
    </source>
</evidence>
<dbReference type="PANTHER" id="PTHR43619">
    <property type="entry name" value="S-ADENOSYL-L-METHIONINE-DEPENDENT METHYLTRANSFERASE YKTD-RELATED"/>
    <property type="match status" value="1"/>
</dbReference>
<dbReference type="Gene3D" id="3.40.50.150">
    <property type="entry name" value="Vaccinia Virus protein VP39"/>
    <property type="match status" value="1"/>
</dbReference>
<proteinExistence type="inferred from homology"/>
<accession>A0A815YCN2</accession>